<dbReference type="SUPFAM" id="SSF54862">
    <property type="entry name" value="4Fe-4S ferredoxins"/>
    <property type="match status" value="1"/>
</dbReference>
<dbReference type="PANTHER" id="PTHR24960:SF79">
    <property type="entry name" value="PHOTOSYSTEM I IRON-SULFUR CENTER"/>
    <property type="match status" value="1"/>
</dbReference>
<dbReference type="InterPro" id="IPR057431">
    <property type="entry name" value="LdpA_Fe-S-bd"/>
</dbReference>
<evidence type="ECO:0000256" key="1">
    <source>
        <dbReference type="ARBA" id="ARBA00001966"/>
    </source>
</evidence>
<accession>A0ABT0CFV1</accession>
<protein>
    <submittedName>
        <fullName evidence="7">4Fe-4S binding protein</fullName>
    </submittedName>
</protein>
<keyword evidence="3" id="KW-0479">Metal-binding</keyword>
<dbReference type="PROSITE" id="PS51379">
    <property type="entry name" value="4FE4S_FER_2"/>
    <property type="match status" value="1"/>
</dbReference>
<keyword evidence="4" id="KW-0408">Iron</keyword>
<dbReference type="Gene3D" id="3.30.70.20">
    <property type="match status" value="1"/>
</dbReference>
<dbReference type="Proteomes" id="UP000830835">
    <property type="component" value="Unassembled WGS sequence"/>
</dbReference>
<evidence type="ECO:0000313" key="8">
    <source>
        <dbReference type="Proteomes" id="UP000830835"/>
    </source>
</evidence>
<dbReference type="InterPro" id="IPR017896">
    <property type="entry name" value="4Fe4S_Fe-S-bd"/>
</dbReference>
<evidence type="ECO:0000256" key="5">
    <source>
        <dbReference type="ARBA" id="ARBA00023014"/>
    </source>
</evidence>
<evidence type="ECO:0000256" key="2">
    <source>
        <dbReference type="ARBA" id="ARBA00022485"/>
    </source>
</evidence>
<evidence type="ECO:0000259" key="6">
    <source>
        <dbReference type="PROSITE" id="PS51379"/>
    </source>
</evidence>
<sequence>MPVTLPNASLQQGTWFKLICGASFHHLPSVRELAFLYTLAGVDCIDLAADPAIVRAAQQGIQWAQAEDPQAGSPWLMVSVNDGEDVHFRKAVLTDPVCPADCPQPCVAVCPPHALVPLAASGTVHIRTELCYGCGRCEPICPHHRIATPNHQVPLPQVLPSLISLGIQAVEIHTCIGRQAQFGQLWGSLRPWLPHLEALSISFNDGPGLEAYLRDLLSLMDPRPKVLIWQVDGRPMSGDIGSGSGTSKATLKLAHKVLNMGLPGYVQLAGGTNAQTVLLLDPRWPVAGLAFGSYARQLVASYLEEELAAGIPLAKELVAQVKQRPVTVVPGLQQTSFSYV</sequence>
<dbReference type="InterPro" id="IPR021039">
    <property type="entry name" value="Fe-S-bd_prot_LdpA_C"/>
</dbReference>
<dbReference type="PROSITE" id="PS00198">
    <property type="entry name" value="4FE4S_FER_1"/>
    <property type="match status" value="1"/>
</dbReference>
<dbReference type="EMBL" id="JAFIRA010000110">
    <property type="protein sequence ID" value="MCJ2544658.1"/>
    <property type="molecule type" value="Genomic_DNA"/>
</dbReference>
<evidence type="ECO:0000256" key="3">
    <source>
        <dbReference type="ARBA" id="ARBA00022723"/>
    </source>
</evidence>
<dbReference type="Pfam" id="PF12617">
    <property type="entry name" value="LdpA_C"/>
    <property type="match status" value="1"/>
</dbReference>
<organism evidence="7 8">
    <name type="scientific">Thermostichus vulcanus str. 'Rupite'</name>
    <dbReference type="NCBI Taxonomy" id="2813851"/>
    <lineage>
        <taxon>Bacteria</taxon>
        <taxon>Bacillati</taxon>
        <taxon>Cyanobacteriota</taxon>
        <taxon>Cyanophyceae</taxon>
        <taxon>Thermostichales</taxon>
        <taxon>Thermostichaceae</taxon>
        <taxon>Thermostichus</taxon>
    </lineage>
</organism>
<gene>
    <name evidence="7" type="ORF">JX360_17425</name>
</gene>
<name>A0ABT0CFV1_THEVL</name>
<evidence type="ECO:0000256" key="4">
    <source>
        <dbReference type="ARBA" id="ARBA00023004"/>
    </source>
</evidence>
<keyword evidence="2" id="KW-0004">4Fe-4S</keyword>
<dbReference type="PANTHER" id="PTHR24960">
    <property type="entry name" value="PHOTOSYSTEM I IRON-SULFUR CENTER-RELATED"/>
    <property type="match status" value="1"/>
</dbReference>
<keyword evidence="8" id="KW-1185">Reference proteome</keyword>
<dbReference type="InterPro" id="IPR017900">
    <property type="entry name" value="4Fe4S_Fe_S_CS"/>
</dbReference>
<keyword evidence="5" id="KW-0411">Iron-sulfur</keyword>
<dbReference type="InterPro" id="IPR050157">
    <property type="entry name" value="PSI_iron-sulfur_center"/>
</dbReference>
<proteinExistence type="predicted"/>
<evidence type="ECO:0000313" key="7">
    <source>
        <dbReference type="EMBL" id="MCJ2544658.1"/>
    </source>
</evidence>
<comment type="caution">
    <text evidence="7">The sequence shown here is derived from an EMBL/GenBank/DDBJ whole genome shotgun (WGS) entry which is preliminary data.</text>
</comment>
<feature type="domain" description="4Fe-4S ferredoxin-type" evidence="6">
    <location>
        <begin position="122"/>
        <end position="151"/>
    </location>
</feature>
<dbReference type="Pfam" id="PF25160">
    <property type="entry name" value="LdpA_Fe-S-bd"/>
    <property type="match status" value="1"/>
</dbReference>
<reference evidence="7" key="1">
    <citation type="submission" date="2021-02" db="EMBL/GenBank/DDBJ databases">
        <title>The CRISPR/cas machinery reduction and long-range gene transfer in the hot spring cyanobacterium Synechococcus.</title>
        <authorList>
            <person name="Dvorak P."/>
            <person name="Jahodarova E."/>
            <person name="Hasler P."/>
            <person name="Poulickova A."/>
        </authorList>
    </citation>
    <scope>NUCLEOTIDE SEQUENCE</scope>
    <source>
        <strain evidence="7">Rupite</strain>
    </source>
</reference>
<comment type="cofactor">
    <cofactor evidence="1">
        <name>[4Fe-4S] cluster</name>
        <dbReference type="ChEBI" id="CHEBI:49883"/>
    </cofactor>
</comment>